<dbReference type="InterPro" id="IPR035979">
    <property type="entry name" value="RBD_domain_sf"/>
</dbReference>
<name>A0A8H5B7B2_9AGAR</name>
<dbReference type="InterPro" id="IPR000504">
    <property type="entry name" value="RRM_dom"/>
</dbReference>
<keyword evidence="1 2" id="KW-0694">RNA-binding</keyword>
<dbReference type="OrthoDB" id="1099063at2759"/>
<evidence type="ECO:0000259" key="4">
    <source>
        <dbReference type="PROSITE" id="PS50102"/>
    </source>
</evidence>
<reference evidence="5 6" key="1">
    <citation type="journal article" date="2020" name="ISME J.">
        <title>Uncovering the hidden diversity of litter-decomposition mechanisms in mushroom-forming fungi.</title>
        <authorList>
            <person name="Floudas D."/>
            <person name="Bentzer J."/>
            <person name="Ahren D."/>
            <person name="Johansson T."/>
            <person name="Persson P."/>
            <person name="Tunlid A."/>
        </authorList>
    </citation>
    <scope>NUCLEOTIDE SEQUENCE [LARGE SCALE GENOMIC DNA]</scope>
    <source>
        <strain evidence="5 6">CBS 175.51</strain>
    </source>
</reference>
<dbReference type="InterPro" id="IPR012677">
    <property type="entry name" value="Nucleotide-bd_a/b_plait_sf"/>
</dbReference>
<feature type="region of interest" description="Disordered" evidence="3">
    <location>
        <begin position="183"/>
        <end position="215"/>
    </location>
</feature>
<evidence type="ECO:0000313" key="6">
    <source>
        <dbReference type="Proteomes" id="UP000541558"/>
    </source>
</evidence>
<feature type="domain" description="RRM" evidence="4">
    <location>
        <begin position="8"/>
        <end position="78"/>
    </location>
</feature>
<dbReference type="Proteomes" id="UP000541558">
    <property type="component" value="Unassembled WGS sequence"/>
</dbReference>
<gene>
    <name evidence="5" type="ORF">D9611_014421</name>
</gene>
<sequence>MSSPIPAKRLYLKGLGKDISIDELSKFLSTYGEVLEVKFVHNYAFVEYASEADAQLVYNIYRTEPLLGKHVIIQYARPLRKAIAAAARSREMAENRSPVRERRDGLSRHPVVVSGLSPDVRWQDLKDFGRSTGCLVAFCDLDRSDPDTGFLEYFTKEDAEYAVQSLDGKPLGGNVVRVLSYHDYSTERKQRRSRPRSPCRPMYPTNKSTGTGDGSWGYAPNSSWTGYSHYEGFQGKQHQPVAAYHPSQPLGYLPTAGPNRPDHPTLPLRGSFDGSCYSDETQESRYNSKVPAFYQEGTFDPSYRYAIRGGSFLDTYRR</sequence>
<evidence type="ECO:0000256" key="1">
    <source>
        <dbReference type="ARBA" id="ARBA00022884"/>
    </source>
</evidence>
<dbReference type="SUPFAM" id="SSF54928">
    <property type="entry name" value="RNA-binding domain, RBD"/>
    <property type="match status" value="2"/>
</dbReference>
<dbReference type="PANTHER" id="PTHR23003:SF51">
    <property type="entry name" value="SERINE-ARGININE PROTEIN 55"/>
    <property type="match status" value="1"/>
</dbReference>
<feature type="domain" description="RRM" evidence="4">
    <location>
        <begin position="109"/>
        <end position="178"/>
    </location>
</feature>
<dbReference type="GO" id="GO:0003729">
    <property type="term" value="F:mRNA binding"/>
    <property type="evidence" value="ECO:0007669"/>
    <property type="project" value="TreeGrafter"/>
</dbReference>
<protein>
    <recommendedName>
        <fullName evidence="4">RRM domain-containing protein</fullName>
    </recommendedName>
</protein>
<dbReference type="Pfam" id="PF00076">
    <property type="entry name" value="RRM_1"/>
    <property type="match status" value="2"/>
</dbReference>
<dbReference type="InterPro" id="IPR050374">
    <property type="entry name" value="RRT5_SRSF_SR"/>
</dbReference>
<proteinExistence type="predicted"/>
<dbReference type="PANTHER" id="PTHR23003">
    <property type="entry name" value="RNA RECOGNITION MOTIF RRM DOMAIN CONTAINING PROTEIN"/>
    <property type="match status" value="1"/>
</dbReference>
<dbReference type="AlphaFoldDB" id="A0A8H5B7B2"/>
<dbReference type="EMBL" id="JAACJK010000190">
    <property type="protein sequence ID" value="KAF5317919.1"/>
    <property type="molecule type" value="Genomic_DNA"/>
</dbReference>
<dbReference type="GO" id="GO:0005634">
    <property type="term" value="C:nucleus"/>
    <property type="evidence" value="ECO:0007669"/>
    <property type="project" value="TreeGrafter"/>
</dbReference>
<comment type="caution">
    <text evidence="5">The sequence shown here is derived from an EMBL/GenBank/DDBJ whole genome shotgun (WGS) entry which is preliminary data.</text>
</comment>
<dbReference type="GO" id="GO:0005737">
    <property type="term" value="C:cytoplasm"/>
    <property type="evidence" value="ECO:0007669"/>
    <property type="project" value="TreeGrafter"/>
</dbReference>
<dbReference type="Gene3D" id="3.30.70.330">
    <property type="match status" value="2"/>
</dbReference>
<dbReference type="SMART" id="SM00360">
    <property type="entry name" value="RRM"/>
    <property type="match status" value="2"/>
</dbReference>
<dbReference type="PROSITE" id="PS50102">
    <property type="entry name" value="RRM"/>
    <property type="match status" value="2"/>
</dbReference>
<organism evidence="5 6">
    <name type="scientific">Ephemerocybe angulata</name>
    <dbReference type="NCBI Taxonomy" id="980116"/>
    <lineage>
        <taxon>Eukaryota</taxon>
        <taxon>Fungi</taxon>
        <taxon>Dikarya</taxon>
        <taxon>Basidiomycota</taxon>
        <taxon>Agaricomycotina</taxon>
        <taxon>Agaricomycetes</taxon>
        <taxon>Agaricomycetidae</taxon>
        <taxon>Agaricales</taxon>
        <taxon>Agaricineae</taxon>
        <taxon>Psathyrellaceae</taxon>
        <taxon>Ephemerocybe</taxon>
    </lineage>
</organism>
<feature type="region of interest" description="Disordered" evidence="3">
    <location>
        <begin position="244"/>
        <end position="265"/>
    </location>
</feature>
<dbReference type="CDD" id="cd00590">
    <property type="entry name" value="RRM_SF"/>
    <property type="match status" value="1"/>
</dbReference>
<keyword evidence="6" id="KW-1185">Reference proteome</keyword>
<evidence type="ECO:0000256" key="3">
    <source>
        <dbReference type="SAM" id="MobiDB-lite"/>
    </source>
</evidence>
<evidence type="ECO:0000256" key="2">
    <source>
        <dbReference type="PROSITE-ProRule" id="PRU00176"/>
    </source>
</evidence>
<accession>A0A8H5B7B2</accession>
<evidence type="ECO:0000313" key="5">
    <source>
        <dbReference type="EMBL" id="KAF5317919.1"/>
    </source>
</evidence>
<dbReference type="CDD" id="cd12339">
    <property type="entry name" value="RRM2_SRSF1_4_like"/>
    <property type="match status" value="1"/>
</dbReference>